<evidence type="ECO:0000313" key="3">
    <source>
        <dbReference type="Proteomes" id="UP001386955"/>
    </source>
</evidence>
<dbReference type="EMBL" id="JAYMYS010000003">
    <property type="protein sequence ID" value="KAK7402160.1"/>
    <property type="molecule type" value="Genomic_DNA"/>
</dbReference>
<dbReference type="AlphaFoldDB" id="A0AAN9XQL0"/>
<keyword evidence="1" id="KW-0732">Signal</keyword>
<dbReference type="PROSITE" id="PS51257">
    <property type="entry name" value="PROKAR_LIPOPROTEIN"/>
    <property type="match status" value="1"/>
</dbReference>
<proteinExistence type="predicted"/>
<sequence length="92" mass="10411">MRVRIQMFIALMLGCWKFDGYPNRKWRMRKGKREWHGRWSYTTETLEGADVRTLTGLLGLIGGFGGGLVKGINGEGIDFRTGLMGFGLVEKN</sequence>
<name>A0AAN9XQL0_PSOTE</name>
<reference evidence="2 3" key="1">
    <citation type="submission" date="2024-01" db="EMBL/GenBank/DDBJ databases">
        <title>The genomes of 5 underutilized Papilionoideae crops provide insights into root nodulation and disease resistanc.</title>
        <authorList>
            <person name="Jiang F."/>
        </authorList>
    </citation>
    <scope>NUCLEOTIDE SEQUENCE [LARGE SCALE GENOMIC DNA]</scope>
    <source>
        <strain evidence="2">DUOXIRENSHENG_FW03</strain>
        <tissue evidence="2">Leaves</tissue>
    </source>
</reference>
<protein>
    <submittedName>
        <fullName evidence="2">Uncharacterized protein</fullName>
    </submittedName>
</protein>
<feature type="chain" id="PRO_5043021140" evidence="1">
    <location>
        <begin position="21"/>
        <end position="92"/>
    </location>
</feature>
<accession>A0AAN9XQL0</accession>
<evidence type="ECO:0000256" key="1">
    <source>
        <dbReference type="SAM" id="SignalP"/>
    </source>
</evidence>
<dbReference type="Proteomes" id="UP001386955">
    <property type="component" value="Unassembled WGS sequence"/>
</dbReference>
<evidence type="ECO:0000313" key="2">
    <source>
        <dbReference type="EMBL" id="KAK7402160.1"/>
    </source>
</evidence>
<organism evidence="2 3">
    <name type="scientific">Psophocarpus tetragonolobus</name>
    <name type="common">Winged bean</name>
    <name type="synonym">Dolichos tetragonolobus</name>
    <dbReference type="NCBI Taxonomy" id="3891"/>
    <lineage>
        <taxon>Eukaryota</taxon>
        <taxon>Viridiplantae</taxon>
        <taxon>Streptophyta</taxon>
        <taxon>Embryophyta</taxon>
        <taxon>Tracheophyta</taxon>
        <taxon>Spermatophyta</taxon>
        <taxon>Magnoliopsida</taxon>
        <taxon>eudicotyledons</taxon>
        <taxon>Gunneridae</taxon>
        <taxon>Pentapetalae</taxon>
        <taxon>rosids</taxon>
        <taxon>fabids</taxon>
        <taxon>Fabales</taxon>
        <taxon>Fabaceae</taxon>
        <taxon>Papilionoideae</taxon>
        <taxon>50 kb inversion clade</taxon>
        <taxon>NPAAA clade</taxon>
        <taxon>indigoferoid/millettioid clade</taxon>
        <taxon>Phaseoleae</taxon>
        <taxon>Psophocarpus</taxon>
    </lineage>
</organism>
<keyword evidence="3" id="KW-1185">Reference proteome</keyword>
<feature type="signal peptide" evidence="1">
    <location>
        <begin position="1"/>
        <end position="20"/>
    </location>
</feature>
<comment type="caution">
    <text evidence="2">The sequence shown here is derived from an EMBL/GenBank/DDBJ whole genome shotgun (WGS) entry which is preliminary data.</text>
</comment>
<gene>
    <name evidence="2" type="ORF">VNO78_14204</name>
</gene>